<dbReference type="Gene3D" id="1.20.1280.50">
    <property type="match status" value="1"/>
</dbReference>
<dbReference type="STRING" id="45070.Lnau_0442"/>
<feature type="compositionally biased region" description="Basic and acidic residues" evidence="2">
    <location>
        <begin position="706"/>
        <end position="718"/>
    </location>
</feature>
<feature type="region of interest" description="Disordered" evidence="2">
    <location>
        <begin position="695"/>
        <end position="735"/>
    </location>
</feature>
<dbReference type="InterPro" id="IPR002110">
    <property type="entry name" value="Ankyrin_rpt"/>
</dbReference>
<evidence type="ECO:0000256" key="2">
    <source>
        <dbReference type="SAM" id="MobiDB-lite"/>
    </source>
</evidence>
<protein>
    <submittedName>
        <fullName evidence="4">Ankyrin repeats (3 copies)</fullName>
    </submittedName>
</protein>
<organism evidence="4 5">
    <name type="scientific">Legionella nautarum</name>
    <dbReference type="NCBI Taxonomy" id="45070"/>
    <lineage>
        <taxon>Bacteria</taxon>
        <taxon>Pseudomonadati</taxon>
        <taxon>Pseudomonadota</taxon>
        <taxon>Gammaproteobacteria</taxon>
        <taxon>Legionellales</taxon>
        <taxon>Legionellaceae</taxon>
        <taxon>Legionella</taxon>
    </lineage>
</organism>
<dbReference type="EMBL" id="LNYO01000005">
    <property type="protein sequence ID" value="KTD38632.1"/>
    <property type="molecule type" value="Genomic_DNA"/>
</dbReference>
<feature type="compositionally biased region" description="Polar residues" evidence="2">
    <location>
        <begin position="769"/>
        <end position="780"/>
    </location>
</feature>
<sequence>MKNNNKLKEKVTVEEEVQQASIGLSEEVWLAILSELDPESLISSVQLVSRLFHRLTNDTYIWKNLYYKFFPDELLEHPPVGFDWQSEFLYLYKKEYGALKPELRKLIFLIITGATKEACKAVVSIEDLQAANFSLIRTAVQFKRQEVLAHFHSLLRQQLELKEEEGLPLAWAVLFNQQQDVHAILAAQPDLINCNALQYLTQQANEKEKEVEEVKTITMLAAEAGHLDLLQALFSYPGNDLTREKLLALCDSIVRFKQLPVLLWFKDFIDRDARFVQMAKPYTSYLATLHGANAIFKALIDPLYQDLIYWQEELKRLNSHPVPGEAVDHDAALRILQPYLSQSEPALQQQFYEGMPTTWLQKNSLKEIKLLGDDELKKLFAPWASELPRSEFNSLIESALPAACQHGRIIIISYVLNNELHGINEPIKAGSAETFLYYAAAAKQQKLVQFLLAKGAEVNAAQLKAAISKNDIRLVQDLLELAGADAPSLVNTVYRELMVLCLSRFCMSLLLTSRSESIIESLQDPRMQKLLVPYIDKEKTICTIIEQRPDQENRLTAVRNLIDFNDCMLRFPRVDKEALVEELKTREEILAVELQIEIDLEKESPNERLPIDDLKRQVWTMGFSAGVISQREKNDGGIILSLPKELAELNAYSRLVATFQDLTRIDELNAFKEQLLDVYCQAYLEGREQKADIQAAEAPLGKRKRNSADEQETKERKAPAFSSQTDEPSRARIGFFATRNRNLTADIENTRTEHSPSFFVTRPSVVIDSQLSSEETNENPQAMDLEEQKSLQEGNNHKM</sequence>
<proteinExistence type="predicted"/>
<comment type="caution">
    <text evidence="4">The sequence shown here is derived from an EMBL/GenBank/DDBJ whole genome shotgun (WGS) entry which is preliminary data.</text>
</comment>
<dbReference type="SUPFAM" id="SSF81383">
    <property type="entry name" value="F-box domain"/>
    <property type="match status" value="1"/>
</dbReference>
<gene>
    <name evidence="4" type="ORF">Lnau_0442</name>
</gene>
<evidence type="ECO:0000313" key="4">
    <source>
        <dbReference type="EMBL" id="KTD38632.1"/>
    </source>
</evidence>
<keyword evidence="5" id="KW-1185">Reference proteome</keyword>
<reference evidence="4 5" key="1">
    <citation type="submission" date="2015-11" db="EMBL/GenBank/DDBJ databases">
        <title>Genomic analysis of 38 Legionella species identifies large and diverse effector repertoires.</title>
        <authorList>
            <person name="Burstein D."/>
            <person name="Amaro F."/>
            <person name="Zusman T."/>
            <person name="Lifshitz Z."/>
            <person name="Cohen O."/>
            <person name="Gilbert J.A."/>
            <person name="Pupko T."/>
            <person name="Shuman H.A."/>
            <person name="Segal G."/>
        </authorList>
    </citation>
    <scope>NUCLEOTIDE SEQUENCE [LARGE SCALE GENOMIC DNA]</scope>
    <source>
        <strain evidence="4 5">ATCC 49506</strain>
    </source>
</reference>
<evidence type="ECO:0000256" key="1">
    <source>
        <dbReference type="PROSITE-ProRule" id="PRU00023"/>
    </source>
</evidence>
<evidence type="ECO:0000259" key="3">
    <source>
        <dbReference type="PROSITE" id="PS50181"/>
    </source>
</evidence>
<keyword evidence="1" id="KW-0040">ANK repeat</keyword>
<dbReference type="PATRIC" id="fig|45070.6.peg.465"/>
<dbReference type="InterPro" id="IPR036047">
    <property type="entry name" value="F-box-like_dom_sf"/>
</dbReference>
<dbReference type="PROSITE" id="PS50088">
    <property type="entry name" value="ANK_REPEAT"/>
    <property type="match status" value="1"/>
</dbReference>
<dbReference type="SUPFAM" id="SSF48403">
    <property type="entry name" value="Ankyrin repeat"/>
    <property type="match status" value="1"/>
</dbReference>
<name>A0A0W0X2B0_9GAMM</name>
<dbReference type="RefSeq" id="WP_058503525.1">
    <property type="nucleotide sequence ID" value="NZ_CAAAIF010000020.1"/>
</dbReference>
<dbReference type="InterPro" id="IPR001810">
    <property type="entry name" value="F-box_dom"/>
</dbReference>
<dbReference type="Gene3D" id="1.25.40.20">
    <property type="entry name" value="Ankyrin repeat-containing domain"/>
    <property type="match status" value="1"/>
</dbReference>
<dbReference type="AlphaFoldDB" id="A0A0W0X2B0"/>
<feature type="repeat" description="ANK" evidence="1">
    <location>
        <begin position="431"/>
        <end position="463"/>
    </location>
</feature>
<feature type="domain" description="F-box" evidence="3">
    <location>
        <begin position="18"/>
        <end position="65"/>
    </location>
</feature>
<dbReference type="InterPro" id="IPR036770">
    <property type="entry name" value="Ankyrin_rpt-contain_sf"/>
</dbReference>
<dbReference type="PROSITE" id="PS50297">
    <property type="entry name" value="ANK_REP_REGION"/>
    <property type="match status" value="1"/>
</dbReference>
<dbReference type="Pfam" id="PF12937">
    <property type="entry name" value="F-box-like"/>
    <property type="match status" value="1"/>
</dbReference>
<dbReference type="Proteomes" id="UP000054725">
    <property type="component" value="Unassembled WGS sequence"/>
</dbReference>
<accession>A0A0W0X2B0</accession>
<dbReference type="PROSITE" id="PS50181">
    <property type="entry name" value="FBOX"/>
    <property type="match status" value="1"/>
</dbReference>
<feature type="region of interest" description="Disordered" evidence="2">
    <location>
        <begin position="769"/>
        <end position="799"/>
    </location>
</feature>
<dbReference type="SMART" id="SM00248">
    <property type="entry name" value="ANK"/>
    <property type="match status" value="2"/>
</dbReference>
<evidence type="ECO:0000313" key="5">
    <source>
        <dbReference type="Proteomes" id="UP000054725"/>
    </source>
</evidence>